<sequence>MLLSTLLFGGLALALPSVNIQRHAKRHDDVLAFGANGRVEVFQRDFYNELTKNLTRGPPPDSYPELTHDEKGVKGVNQLLAEREAMIKRDSLTPSATIPVNARPQERDVEERASNCVSHKLAVDHTKNFLQWDVPMSRVIHAAAATSTVLLTDGFQLSDSLAIAQNVAIEWIPEFLTATTTITWTRTWTTTTTLGYTFPVPQGQWGVVVSNPQTERHYGEMWEGCIGHMKLVSTYSGDSYKDHSYGGLSWVEGTITACTATKYPIPRCVGTGFLE</sequence>
<evidence type="ECO:0000313" key="1">
    <source>
        <dbReference type="EMBL" id="KAE9987338.1"/>
    </source>
</evidence>
<dbReference type="EMBL" id="WNWR01000019">
    <property type="protein sequence ID" value="KAE9993844.1"/>
    <property type="molecule type" value="Genomic_DNA"/>
</dbReference>
<dbReference type="AlphaFoldDB" id="A0A8H3Z8R5"/>
<name>A0A8H3Z8R5_VENIN</name>
<dbReference type="Proteomes" id="UP000490939">
    <property type="component" value="Unassembled WGS sequence"/>
</dbReference>
<evidence type="ECO:0000313" key="4">
    <source>
        <dbReference type="Proteomes" id="UP000490939"/>
    </source>
</evidence>
<accession>A0A8H3Z8R5</accession>
<evidence type="ECO:0000313" key="3">
    <source>
        <dbReference type="Proteomes" id="UP000447873"/>
    </source>
</evidence>
<evidence type="ECO:0000313" key="2">
    <source>
        <dbReference type="EMBL" id="KAE9993844.1"/>
    </source>
</evidence>
<comment type="caution">
    <text evidence="1">The sequence shown here is derived from an EMBL/GenBank/DDBJ whole genome shotgun (WGS) entry which is preliminary data.</text>
</comment>
<protein>
    <submittedName>
        <fullName evidence="1">Uncharacterized protein</fullName>
    </submittedName>
</protein>
<keyword evidence="4" id="KW-1185">Reference proteome</keyword>
<organism evidence="1 3">
    <name type="scientific">Venturia inaequalis</name>
    <name type="common">Apple scab fungus</name>
    <dbReference type="NCBI Taxonomy" id="5025"/>
    <lineage>
        <taxon>Eukaryota</taxon>
        <taxon>Fungi</taxon>
        <taxon>Dikarya</taxon>
        <taxon>Ascomycota</taxon>
        <taxon>Pezizomycotina</taxon>
        <taxon>Dothideomycetes</taxon>
        <taxon>Pleosporomycetidae</taxon>
        <taxon>Venturiales</taxon>
        <taxon>Venturiaceae</taxon>
        <taxon>Venturia</taxon>
    </lineage>
</organism>
<dbReference type="Proteomes" id="UP000447873">
    <property type="component" value="Unassembled WGS sequence"/>
</dbReference>
<proteinExistence type="predicted"/>
<gene>
    <name evidence="2" type="ORF">EG327_002751</name>
    <name evidence="1" type="ORF">EG328_003062</name>
</gene>
<reference evidence="1 3" key="1">
    <citation type="submission" date="2018-12" db="EMBL/GenBank/DDBJ databases">
        <title>Venturia inaequalis Genome Resource.</title>
        <authorList>
            <person name="Lichtner F.J."/>
        </authorList>
    </citation>
    <scope>NUCLEOTIDE SEQUENCE [LARGE SCALE GENOMIC DNA]</scope>
    <source>
        <strain evidence="1 3">120213</strain>
        <strain evidence="2 4">DMI_063113</strain>
    </source>
</reference>
<dbReference type="EMBL" id="WNWS01000019">
    <property type="protein sequence ID" value="KAE9987338.1"/>
    <property type="molecule type" value="Genomic_DNA"/>
</dbReference>